<dbReference type="PROSITE" id="PS51257">
    <property type="entry name" value="PROKAR_LIPOPROTEIN"/>
    <property type="match status" value="1"/>
</dbReference>
<evidence type="ECO:0000313" key="2">
    <source>
        <dbReference type="EMBL" id="KAJ4494065.1"/>
    </source>
</evidence>
<keyword evidence="1" id="KW-1133">Transmembrane helix</keyword>
<evidence type="ECO:0000256" key="1">
    <source>
        <dbReference type="SAM" id="Phobius"/>
    </source>
</evidence>
<proteinExistence type="predicted"/>
<dbReference type="AlphaFoldDB" id="A0A9W9AZD8"/>
<keyword evidence="1" id="KW-0812">Transmembrane</keyword>
<dbReference type="Proteomes" id="UP001150238">
    <property type="component" value="Unassembled WGS sequence"/>
</dbReference>
<protein>
    <submittedName>
        <fullName evidence="2">Uncharacterized protein</fullName>
    </submittedName>
</protein>
<organism evidence="2 3">
    <name type="scientific">Lentinula lateritia</name>
    <dbReference type="NCBI Taxonomy" id="40482"/>
    <lineage>
        <taxon>Eukaryota</taxon>
        <taxon>Fungi</taxon>
        <taxon>Dikarya</taxon>
        <taxon>Basidiomycota</taxon>
        <taxon>Agaricomycotina</taxon>
        <taxon>Agaricomycetes</taxon>
        <taxon>Agaricomycetidae</taxon>
        <taxon>Agaricales</taxon>
        <taxon>Marasmiineae</taxon>
        <taxon>Omphalotaceae</taxon>
        <taxon>Lentinula</taxon>
    </lineage>
</organism>
<accession>A0A9W9AZD8</accession>
<feature type="transmembrane region" description="Helical" evidence="1">
    <location>
        <begin position="62"/>
        <end position="80"/>
    </location>
</feature>
<feature type="transmembrane region" description="Helical" evidence="1">
    <location>
        <begin position="21"/>
        <end position="42"/>
    </location>
</feature>
<dbReference type="EMBL" id="JANVFS010000003">
    <property type="protein sequence ID" value="KAJ4494065.1"/>
    <property type="molecule type" value="Genomic_DNA"/>
</dbReference>
<gene>
    <name evidence="2" type="ORF">C8J55DRAFT_500524</name>
</gene>
<name>A0A9W9AZD8_9AGAR</name>
<evidence type="ECO:0000313" key="3">
    <source>
        <dbReference type="Proteomes" id="UP001150238"/>
    </source>
</evidence>
<reference evidence="2" key="1">
    <citation type="submission" date="2022-08" db="EMBL/GenBank/DDBJ databases">
        <authorList>
            <consortium name="DOE Joint Genome Institute"/>
            <person name="Min B."/>
            <person name="Riley R."/>
            <person name="Sierra-Patev S."/>
            <person name="Naranjo-Ortiz M."/>
            <person name="Looney B."/>
            <person name="Konkel Z."/>
            <person name="Slot J.C."/>
            <person name="Sakamoto Y."/>
            <person name="Steenwyk J.L."/>
            <person name="Rokas A."/>
            <person name="Carro J."/>
            <person name="Camarero S."/>
            <person name="Ferreira P."/>
            <person name="Molpeceres G."/>
            <person name="Ruiz-Duenas F.J."/>
            <person name="Serrano A."/>
            <person name="Henrissat B."/>
            <person name="Drula E."/>
            <person name="Hughes K.W."/>
            <person name="Mata J.L."/>
            <person name="Ishikawa N.K."/>
            <person name="Vargas-Isla R."/>
            <person name="Ushijima S."/>
            <person name="Smith C.A."/>
            <person name="Ahrendt S."/>
            <person name="Andreopoulos W."/>
            <person name="He G."/>
            <person name="Labutti K."/>
            <person name="Lipzen A."/>
            <person name="Ng V."/>
            <person name="Sandor L."/>
            <person name="Barry K."/>
            <person name="Martinez A.T."/>
            <person name="Xiao Y."/>
            <person name="Gibbons J.G."/>
            <person name="Terashima K."/>
            <person name="Hibbett D.S."/>
            <person name="Grigoriev I.V."/>
        </authorList>
    </citation>
    <scope>NUCLEOTIDE SEQUENCE</scope>
    <source>
        <strain evidence="2">Sp2 HRB7682 ss15</strain>
    </source>
</reference>
<comment type="caution">
    <text evidence="2">The sequence shown here is derived from an EMBL/GenBank/DDBJ whole genome shotgun (WGS) entry which is preliminary data.</text>
</comment>
<reference evidence="2" key="2">
    <citation type="journal article" date="2023" name="Proc. Natl. Acad. Sci. U.S.A.">
        <title>A global phylogenomic analysis of the shiitake genus Lentinula.</title>
        <authorList>
            <person name="Sierra-Patev S."/>
            <person name="Min B."/>
            <person name="Naranjo-Ortiz M."/>
            <person name="Looney B."/>
            <person name="Konkel Z."/>
            <person name="Slot J.C."/>
            <person name="Sakamoto Y."/>
            <person name="Steenwyk J.L."/>
            <person name="Rokas A."/>
            <person name="Carro J."/>
            <person name="Camarero S."/>
            <person name="Ferreira P."/>
            <person name="Molpeceres G."/>
            <person name="Ruiz-Duenas F.J."/>
            <person name="Serrano A."/>
            <person name="Henrissat B."/>
            <person name="Drula E."/>
            <person name="Hughes K.W."/>
            <person name="Mata J.L."/>
            <person name="Ishikawa N.K."/>
            <person name="Vargas-Isla R."/>
            <person name="Ushijima S."/>
            <person name="Smith C.A."/>
            <person name="Donoghue J."/>
            <person name="Ahrendt S."/>
            <person name="Andreopoulos W."/>
            <person name="He G."/>
            <person name="LaButti K."/>
            <person name="Lipzen A."/>
            <person name="Ng V."/>
            <person name="Riley R."/>
            <person name="Sandor L."/>
            <person name="Barry K."/>
            <person name="Martinez A.T."/>
            <person name="Xiao Y."/>
            <person name="Gibbons J.G."/>
            <person name="Terashima K."/>
            <person name="Grigoriev I.V."/>
            <person name="Hibbett D."/>
        </authorList>
    </citation>
    <scope>NUCLEOTIDE SEQUENCE</scope>
    <source>
        <strain evidence="2">Sp2 HRB7682 ss15</strain>
    </source>
</reference>
<keyword evidence="1" id="KW-0472">Membrane</keyword>
<sequence>MNMGLKAYNTSACGGSSCRRAVFTKASVVTGYLSHIVLLSIGTEPISNYLRYSSSSKSVASPIYRAFGFSFFKVAFTHVIQTRSKLLYLSTL</sequence>